<reference evidence="1 2" key="1">
    <citation type="journal article" date="2020" name="Cell">
        <title>Large-Scale Comparative Analyses of Tick Genomes Elucidate Their Genetic Diversity and Vector Capacities.</title>
        <authorList>
            <consortium name="Tick Genome and Microbiome Consortium (TIGMIC)"/>
            <person name="Jia N."/>
            <person name="Wang J."/>
            <person name="Shi W."/>
            <person name="Du L."/>
            <person name="Sun Y."/>
            <person name="Zhan W."/>
            <person name="Jiang J.F."/>
            <person name="Wang Q."/>
            <person name="Zhang B."/>
            <person name="Ji P."/>
            <person name="Bell-Sakyi L."/>
            <person name="Cui X.M."/>
            <person name="Yuan T.T."/>
            <person name="Jiang B.G."/>
            <person name="Yang W.F."/>
            <person name="Lam T.T."/>
            <person name="Chang Q.C."/>
            <person name="Ding S.J."/>
            <person name="Wang X.J."/>
            <person name="Zhu J.G."/>
            <person name="Ruan X.D."/>
            <person name="Zhao L."/>
            <person name="Wei J.T."/>
            <person name="Ye R.Z."/>
            <person name="Que T.C."/>
            <person name="Du C.H."/>
            <person name="Zhou Y.H."/>
            <person name="Cheng J.X."/>
            <person name="Dai P.F."/>
            <person name="Guo W.B."/>
            <person name="Han X.H."/>
            <person name="Huang E.J."/>
            <person name="Li L.F."/>
            <person name="Wei W."/>
            <person name="Gao Y.C."/>
            <person name="Liu J.Z."/>
            <person name="Shao H.Z."/>
            <person name="Wang X."/>
            <person name="Wang C.C."/>
            <person name="Yang T.C."/>
            <person name="Huo Q.B."/>
            <person name="Li W."/>
            <person name="Chen H.Y."/>
            <person name="Chen S.E."/>
            <person name="Zhou L.G."/>
            <person name="Ni X.B."/>
            <person name="Tian J.H."/>
            <person name="Sheng Y."/>
            <person name="Liu T."/>
            <person name="Pan Y.S."/>
            <person name="Xia L.Y."/>
            <person name="Li J."/>
            <person name="Zhao F."/>
            <person name="Cao W.C."/>
        </authorList>
    </citation>
    <scope>NUCLEOTIDE SEQUENCE [LARGE SCALE GENOMIC DNA]</scope>
    <source>
        <strain evidence="1">Iper-2018</strain>
    </source>
</reference>
<dbReference type="EMBL" id="JABSTQ010009372">
    <property type="protein sequence ID" value="KAG0429880.1"/>
    <property type="molecule type" value="Genomic_DNA"/>
</dbReference>
<evidence type="ECO:0000313" key="2">
    <source>
        <dbReference type="Proteomes" id="UP000805193"/>
    </source>
</evidence>
<name>A0AC60Q7I6_IXOPE</name>
<organism evidence="1 2">
    <name type="scientific">Ixodes persulcatus</name>
    <name type="common">Taiga tick</name>
    <dbReference type="NCBI Taxonomy" id="34615"/>
    <lineage>
        <taxon>Eukaryota</taxon>
        <taxon>Metazoa</taxon>
        <taxon>Ecdysozoa</taxon>
        <taxon>Arthropoda</taxon>
        <taxon>Chelicerata</taxon>
        <taxon>Arachnida</taxon>
        <taxon>Acari</taxon>
        <taxon>Parasitiformes</taxon>
        <taxon>Ixodida</taxon>
        <taxon>Ixodoidea</taxon>
        <taxon>Ixodidae</taxon>
        <taxon>Ixodinae</taxon>
        <taxon>Ixodes</taxon>
    </lineage>
</organism>
<sequence>MESTVSNSKAGYGAQRESTTPTTKRYPALDFDAVSNHTKACTLTWKRSVRPHSLFSRFLAEVEPGAELEEVRAALDQAVLGDLLALLTALDRRVVLEVTRVPEEHPDTAVLEATPALVATLEVEELPELVAVVAPVVQSVPAVDLAPVVHLVLGVIPVELVLVEDIRNLEQAATPAQEVLDPVHQVQEVTALGELGNPDLVESRDREVMADIQDPVVTPVLGAPEATLALEDQVDLAVTLRGVAVDTDLQEALAREALGLMENPALVHILDLELQALIQSQDLVQVVIQEALDLDRSTEVGQVGDIQVQDRDLIQALLGRVHIRREVTEADLSLAPEAAIRDHRGQARAQVVVMVAVLLDHFLSHLHHLTRDLQAALAVILAVVLVLELQAVRALEVQEQVLLHRGHPDEDPRGPVLFRQKALRRRNLSPHPAQVLQGQPVRQGRVRGRDVREDEVVVTGEDLKPSMHLRTRIRTTLLPPRPVGPAREAPHGPISPNTQTPTLTVEVLTTVNLEGPRASRHRVLLAYTRVIVALTRTVHTPERARPHSLVRVLTEDSVLVVRKGVMVSLRDRTQLE</sequence>
<gene>
    <name evidence="1" type="ORF">HPB47_023193</name>
</gene>
<proteinExistence type="predicted"/>
<dbReference type="Proteomes" id="UP000805193">
    <property type="component" value="Unassembled WGS sequence"/>
</dbReference>
<comment type="caution">
    <text evidence="1">The sequence shown here is derived from an EMBL/GenBank/DDBJ whole genome shotgun (WGS) entry which is preliminary data.</text>
</comment>
<keyword evidence="2" id="KW-1185">Reference proteome</keyword>
<accession>A0AC60Q7I6</accession>
<evidence type="ECO:0000313" key="1">
    <source>
        <dbReference type="EMBL" id="KAG0429880.1"/>
    </source>
</evidence>
<protein>
    <submittedName>
        <fullName evidence="1">Uncharacterized protein</fullName>
    </submittedName>
</protein>